<gene>
    <name evidence="1" type="ORF">LshimejAT787_1101070</name>
</gene>
<organism evidence="1 2">
    <name type="scientific">Lyophyllum shimeji</name>
    <name type="common">Hon-shimeji</name>
    <name type="synonym">Tricholoma shimeji</name>
    <dbReference type="NCBI Taxonomy" id="47721"/>
    <lineage>
        <taxon>Eukaryota</taxon>
        <taxon>Fungi</taxon>
        <taxon>Dikarya</taxon>
        <taxon>Basidiomycota</taxon>
        <taxon>Agaricomycotina</taxon>
        <taxon>Agaricomycetes</taxon>
        <taxon>Agaricomycetidae</taxon>
        <taxon>Agaricales</taxon>
        <taxon>Tricholomatineae</taxon>
        <taxon>Lyophyllaceae</taxon>
        <taxon>Lyophyllum</taxon>
    </lineage>
</organism>
<dbReference type="Proteomes" id="UP001063166">
    <property type="component" value="Unassembled WGS sequence"/>
</dbReference>
<comment type="caution">
    <text evidence="1">The sequence shown here is derived from an EMBL/GenBank/DDBJ whole genome shotgun (WGS) entry which is preliminary data.</text>
</comment>
<accession>A0A9P3PVM3</accession>
<dbReference type="EMBL" id="BRPK01000011">
    <property type="protein sequence ID" value="GLB42092.1"/>
    <property type="molecule type" value="Genomic_DNA"/>
</dbReference>
<sequence length="92" mass="10323">MVFSVLDPTEHAEPRRNIPLVITLHAAESQYNDHEQYSGADHEPFELDIRSNSRTAGHIAGFKIDPRTARNTGDCHCSVEHFSQISFSSQNS</sequence>
<name>A0A9P3PVM3_LYOSH</name>
<keyword evidence="2" id="KW-1185">Reference proteome</keyword>
<dbReference type="AlphaFoldDB" id="A0A9P3PVM3"/>
<evidence type="ECO:0000313" key="1">
    <source>
        <dbReference type="EMBL" id="GLB42092.1"/>
    </source>
</evidence>
<evidence type="ECO:0000313" key="2">
    <source>
        <dbReference type="Proteomes" id="UP001063166"/>
    </source>
</evidence>
<protein>
    <submittedName>
        <fullName evidence="1">Uncharacterized protein</fullName>
    </submittedName>
</protein>
<proteinExistence type="predicted"/>
<reference evidence="1" key="1">
    <citation type="submission" date="2022-07" db="EMBL/GenBank/DDBJ databases">
        <title>The genome of Lyophyllum shimeji provides insight into the initial evolution of ectomycorrhizal fungal genome.</title>
        <authorList>
            <person name="Kobayashi Y."/>
            <person name="Shibata T."/>
            <person name="Hirakawa H."/>
            <person name="Shigenobu S."/>
            <person name="Nishiyama T."/>
            <person name="Yamada A."/>
            <person name="Hasebe M."/>
            <person name="Kawaguchi M."/>
        </authorList>
    </citation>
    <scope>NUCLEOTIDE SEQUENCE</scope>
    <source>
        <strain evidence="1">AT787</strain>
    </source>
</reference>